<dbReference type="Pfam" id="PF24779">
    <property type="entry name" value="UTP23_sensor"/>
    <property type="match status" value="1"/>
</dbReference>
<reference evidence="4" key="1">
    <citation type="journal article" date="2023" name="Commun. Biol.">
        <title>Genome analysis of Parmales, the sister group of diatoms, reveals the evolutionary specialization of diatoms from phago-mixotrophs to photoautotrophs.</title>
        <authorList>
            <person name="Ban H."/>
            <person name="Sato S."/>
            <person name="Yoshikawa S."/>
            <person name="Yamada K."/>
            <person name="Nakamura Y."/>
            <person name="Ichinomiya M."/>
            <person name="Sato N."/>
            <person name="Blanc-Mathieu R."/>
            <person name="Endo H."/>
            <person name="Kuwata A."/>
            <person name="Ogata H."/>
        </authorList>
    </citation>
    <scope>NUCLEOTIDE SEQUENCE [LARGE SCALE GENOMIC DNA]</scope>
    <source>
        <strain evidence="4">NIES 3700</strain>
    </source>
</reference>
<sequence length="226" mass="25983">MRHGRYKNARKHLQYLTLNNLLSTPLPILFCPTYIFTGLKDNVPILDRISGLLSVKEIRWEVTREAVEELKKINEQYGKWCEENLTVLPVHSDNNGSVHASIKRHCQRNKYTFVASNDSDLSTELRGFNNVSTVRLDRTVTLLEGLSNGVIRGVEKVERGKRVNNNEEVREIVKELKEKKGGREEGRGRKRRKAKEPNPLSVKKNGGKKEEGKTKKVRRKKQNVKA</sequence>
<name>A0A9W7ED77_9STRA</name>
<feature type="compositionally biased region" description="Basic residues" evidence="1">
    <location>
        <begin position="215"/>
        <end position="226"/>
    </location>
</feature>
<evidence type="ECO:0000256" key="1">
    <source>
        <dbReference type="SAM" id="MobiDB-lite"/>
    </source>
</evidence>
<evidence type="ECO:0000313" key="4">
    <source>
        <dbReference type="Proteomes" id="UP001165122"/>
    </source>
</evidence>
<accession>A0A9W7ED77</accession>
<dbReference type="AlphaFoldDB" id="A0A9W7ED77"/>
<protein>
    <recommendedName>
        <fullName evidence="2">UTP23 sensor motif region domain-containing protein</fullName>
    </recommendedName>
</protein>
<gene>
    <name evidence="3" type="ORF">TrLO_g4228</name>
</gene>
<dbReference type="InterPro" id="IPR057776">
    <property type="entry name" value="UTP23_sensor"/>
</dbReference>
<feature type="region of interest" description="Disordered" evidence="1">
    <location>
        <begin position="175"/>
        <end position="226"/>
    </location>
</feature>
<dbReference type="PANTHER" id="PTHR12416">
    <property type="entry name" value="RRNA-PROCESSING PROTEIN UTP23 HOMOLOG"/>
    <property type="match status" value="1"/>
</dbReference>
<organism evidence="3 4">
    <name type="scientific">Triparma laevis f. longispina</name>
    <dbReference type="NCBI Taxonomy" id="1714387"/>
    <lineage>
        <taxon>Eukaryota</taxon>
        <taxon>Sar</taxon>
        <taxon>Stramenopiles</taxon>
        <taxon>Ochrophyta</taxon>
        <taxon>Bolidophyceae</taxon>
        <taxon>Parmales</taxon>
        <taxon>Triparmaceae</taxon>
        <taxon>Triparma</taxon>
    </lineage>
</organism>
<keyword evidence="4" id="KW-1185">Reference proteome</keyword>
<feature type="domain" description="UTP23 sensor motif region" evidence="2">
    <location>
        <begin position="189"/>
        <end position="204"/>
    </location>
</feature>
<dbReference type="Proteomes" id="UP001165122">
    <property type="component" value="Unassembled WGS sequence"/>
</dbReference>
<comment type="caution">
    <text evidence="3">The sequence shown here is derived from an EMBL/GenBank/DDBJ whole genome shotgun (WGS) entry which is preliminary data.</text>
</comment>
<evidence type="ECO:0000313" key="3">
    <source>
        <dbReference type="EMBL" id="GMH74567.1"/>
    </source>
</evidence>
<feature type="compositionally biased region" description="Basic and acidic residues" evidence="1">
    <location>
        <begin position="175"/>
        <end position="187"/>
    </location>
</feature>
<dbReference type="EMBL" id="BRXW01000699">
    <property type="protein sequence ID" value="GMH74567.1"/>
    <property type="molecule type" value="Genomic_DNA"/>
</dbReference>
<proteinExistence type="predicted"/>
<dbReference type="Gene3D" id="3.40.50.1010">
    <property type="entry name" value="5'-nuclease"/>
    <property type="match status" value="1"/>
</dbReference>
<evidence type="ECO:0000259" key="2">
    <source>
        <dbReference type="Pfam" id="PF24779"/>
    </source>
</evidence>